<keyword evidence="4" id="KW-1185">Reference proteome</keyword>
<dbReference type="Gene3D" id="3.40.50.620">
    <property type="entry name" value="HUPs"/>
    <property type="match status" value="1"/>
</dbReference>
<evidence type="ECO:0000313" key="3">
    <source>
        <dbReference type="EMBL" id="MDZ8119791.1"/>
    </source>
</evidence>
<dbReference type="EMBL" id="JARVCO010000012">
    <property type="protein sequence ID" value="MDZ8119791.1"/>
    <property type="molecule type" value="Genomic_DNA"/>
</dbReference>
<keyword evidence="1" id="KW-0813">Transport</keyword>
<dbReference type="InterPro" id="IPR014729">
    <property type="entry name" value="Rossmann-like_a/b/a_fold"/>
</dbReference>
<protein>
    <submittedName>
        <fullName evidence="3">Electron transfer flavoprotein subunit beta/FixA family protein</fullName>
    </submittedName>
</protein>
<dbReference type="SMART" id="SM00893">
    <property type="entry name" value="ETF"/>
    <property type="match status" value="1"/>
</dbReference>
<sequence length="260" mass="27864">MKIIVCIKQVPEQGRIRVDPKTGGVDRGDGYAVMNPYDESALETALRLKDVFDAEITVVSMGPPQAEAILRKSLSCGADHAFLISDPAFGGSDALATSYILSLALKTLDFDLLLFGRQAIDGDTGQVGPETACLLDLPVLTCARSIKPVSGGFEVECISDSGSQCWNIQSPCALTVIKENNELREPHFELRMSAKRAVIPILGRAELKPEAGRVGVSGSPTRVVALNRLSVENEGEMLTGSVPEMVAVLIDRLEKRGALK</sequence>
<dbReference type="InterPro" id="IPR033948">
    <property type="entry name" value="ETF_beta_N"/>
</dbReference>
<evidence type="ECO:0000256" key="1">
    <source>
        <dbReference type="ARBA" id="ARBA00022982"/>
    </source>
</evidence>
<gene>
    <name evidence="3" type="ORF">P9H32_14270</name>
</gene>
<comment type="caution">
    <text evidence="3">The sequence shown here is derived from an EMBL/GenBank/DDBJ whole genome shotgun (WGS) entry which is preliminary data.</text>
</comment>
<organism evidence="3 4">
    <name type="scientific">Pontiella agarivorans</name>
    <dbReference type="NCBI Taxonomy" id="3038953"/>
    <lineage>
        <taxon>Bacteria</taxon>
        <taxon>Pseudomonadati</taxon>
        <taxon>Kiritimatiellota</taxon>
        <taxon>Kiritimatiellia</taxon>
        <taxon>Kiritimatiellales</taxon>
        <taxon>Pontiellaceae</taxon>
        <taxon>Pontiella</taxon>
    </lineage>
</organism>
<dbReference type="InterPro" id="IPR014730">
    <property type="entry name" value="ETF_a/b_N"/>
</dbReference>
<evidence type="ECO:0000259" key="2">
    <source>
        <dbReference type="SMART" id="SM00893"/>
    </source>
</evidence>
<dbReference type="Proteomes" id="UP001290861">
    <property type="component" value="Unassembled WGS sequence"/>
</dbReference>
<dbReference type="Pfam" id="PF01012">
    <property type="entry name" value="ETF"/>
    <property type="match status" value="1"/>
</dbReference>
<accession>A0ABU5N0B4</accession>
<dbReference type="SUPFAM" id="SSF52402">
    <property type="entry name" value="Adenine nucleotide alpha hydrolases-like"/>
    <property type="match status" value="1"/>
</dbReference>
<dbReference type="PANTHER" id="PTHR21294">
    <property type="entry name" value="ELECTRON TRANSFER FLAVOPROTEIN BETA-SUBUNIT"/>
    <property type="match status" value="1"/>
</dbReference>
<feature type="domain" description="Electron transfer flavoprotein alpha/beta-subunit N-terminal" evidence="2">
    <location>
        <begin position="22"/>
        <end position="211"/>
    </location>
</feature>
<keyword evidence="1" id="KW-0249">Electron transport</keyword>
<proteinExistence type="predicted"/>
<dbReference type="CDD" id="cd01714">
    <property type="entry name" value="ETF_beta"/>
    <property type="match status" value="1"/>
</dbReference>
<evidence type="ECO:0000313" key="4">
    <source>
        <dbReference type="Proteomes" id="UP001290861"/>
    </source>
</evidence>
<name>A0ABU5N0B4_9BACT</name>
<dbReference type="InterPro" id="IPR012255">
    <property type="entry name" value="ETF_b"/>
</dbReference>
<dbReference type="PIRSF" id="PIRSF000090">
    <property type="entry name" value="Beta-ETF"/>
    <property type="match status" value="1"/>
</dbReference>
<dbReference type="RefSeq" id="WP_322609573.1">
    <property type="nucleotide sequence ID" value="NZ_JARVCO010000012.1"/>
</dbReference>
<reference evidence="3 4" key="1">
    <citation type="journal article" date="2024" name="Appl. Environ. Microbiol.">
        <title>Pontiella agarivorans sp. nov., a novel marine anaerobic bacterium capable of degrading macroalgal polysaccharides and fixing nitrogen.</title>
        <authorList>
            <person name="Liu N."/>
            <person name="Kivenson V."/>
            <person name="Peng X."/>
            <person name="Cui Z."/>
            <person name="Lankiewicz T.S."/>
            <person name="Gosselin K.M."/>
            <person name="English C.J."/>
            <person name="Blair E.M."/>
            <person name="O'Malley M.A."/>
            <person name="Valentine D.L."/>
        </authorList>
    </citation>
    <scope>NUCLEOTIDE SEQUENCE [LARGE SCALE GENOMIC DNA]</scope>
    <source>
        <strain evidence="3 4">NLcol2</strain>
    </source>
</reference>
<dbReference type="PANTHER" id="PTHR21294:SF17">
    <property type="entry name" value="PROTEIN FIXA"/>
    <property type="match status" value="1"/>
</dbReference>